<dbReference type="EMBL" id="JAAAML010000002">
    <property type="protein sequence ID" value="MCO6409242.1"/>
    <property type="molecule type" value="Genomic_DNA"/>
</dbReference>
<feature type="domain" description="HAMP" evidence="9">
    <location>
        <begin position="306"/>
        <end position="358"/>
    </location>
</feature>
<evidence type="ECO:0000313" key="10">
    <source>
        <dbReference type="EMBL" id="MCO6409242.1"/>
    </source>
</evidence>
<evidence type="ECO:0000259" key="7">
    <source>
        <dbReference type="PROSITE" id="PS50111"/>
    </source>
</evidence>
<evidence type="ECO:0000256" key="3">
    <source>
        <dbReference type="PROSITE-ProRule" id="PRU00284"/>
    </source>
</evidence>
<dbReference type="PROSITE" id="PS50111">
    <property type="entry name" value="CHEMOTAXIS_TRANSDUC_2"/>
    <property type="match status" value="1"/>
</dbReference>
<feature type="domain" description="T-SNARE coiled-coil homology" evidence="8">
    <location>
        <begin position="354"/>
        <end position="416"/>
    </location>
</feature>
<dbReference type="CDD" id="cd11386">
    <property type="entry name" value="MCP_signal"/>
    <property type="match status" value="1"/>
</dbReference>
<dbReference type="InterPro" id="IPR051310">
    <property type="entry name" value="MCP_chemotaxis"/>
</dbReference>
<evidence type="ECO:0000256" key="1">
    <source>
        <dbReference type="ARBA" id="ARBA00022500"/>
    </source>
</evidence>
<feature type="region of interest" description="Disordered" evidence="5">
    <location>
        <begin position="282"/>
        <end position="304"/>
    </location>
</feature>
<keyword evidence="3" id="KW-0807">Transducer</keyword>
<evidence type="ECO:0000259" key="9">
    <source>
        <dbReference type="PROSITE" id="PS50885"/>
    </source>
</evidence>
<sequence>MTESRGWEDFYLVDMSGNVIYSVNKNNDYAGNLRSEALKDTGIGRVFEGIVGANVTDSTVFADYTAYPAADGRPVAFMGHALNSQMGMVGVIIIRVPSGKIADIISNTSGLGETGETVLLNSQGYLISDSVRTPENDKLTVKVDSDLVAQANGSAVIVGTVDGYRNMEADVAMTGVKFDGADWTVAALIDQREAGASMVMMRNAILGIALLLLLGAIAVSTWFSRSMTKPIESLVENMRRLAEGDTSIELAGENRKDEIGEMVRSVAVFRNAAIEKVALEREADETRTQTEKRRQDRETAKAEETARMQQAVDALANGLHKLSEGDLTIRLNEPFIESLDRLRVDFNASVEKLNATLSDVSENILGINGDTGELRAAADDLSRRTEQQAASLEETSAALDEITATVKNSSQRADEATSKVAEAKQSTETSSKVVAEAIHAMGRIEDASGEISKIINVIDEIAFQTNLLALNAGVEAARAGEAGKGFAVVAQEVRELAQRSATAAKDIKGLINKSGEEVKSGVTLVRETGEALSLIAEHVSAINDQINSIATAAREQANGLTEINSAVNQMDQVTQQNAAMVEETTAVTHRLTSGAASLEGLVRQFNLTGSRSASVPVHATASGSAKQTASHRPAAGANGPASVSASTAGSRPVQSPARNMLKTVASAFGVGKSNNSTAASQDDWEEF</sequence>
<feature type="region of interest" description="Disordered" evidence="5">
    <location>
        <begin position="668"/>
        <end position="687"/>
    </location>
</feature>
<keyword evidence="6" id="KW-0812">Transmembrane</keyword>
<dbReference type="InterPro" id="IPR000727">
    <property type="entry name" value="T_SNARE_dom"/>
</dbReference>
<comment type="similarity">
    <text evidence="2">Belongs to the methyl-accepting chemotaxis (MCP) protein family.</text>
</comment>
<dbReference type="Gene3D" id="1.10.8.500">
    <property type="entry name" value="HAMP domain in histidine kinase"/>
    <property type="match status" value="1"/>
</dbReference>
<feature type="transmembrane region" description="Helical" evidence="6">
    <location>
        <begin position="204"/>
        <end position="223"/>
    </location>
</feature>
<feature type="domain" description="Methyl-accepting transducer" evidence="7">
    <location>
        <begin position="363"/>
        <end position="592"/>
    </location>
</feature>
<feature type="compositionally biased region" description="Polar residues" evidence="5">
    <location>
        <begin position="641"/>
        <end position="657"/>
    </location>
</feature>
<dbReference type="PROSITE" id="PS50885">
    <property type="entry name" value="HAMP"/>
    <property type="match status" value="2"/>
</dbReference>
<organism evidence="10 11">
    <name type="scientific">Hoeflea alexandrii</name>
    <dbReference type="NCBI Taxonomy" id="288436"/>
    <lineage>
        <taxon>Bacteria</taxon>
        <taxon>Pseudomonadati</taxon>
        <taxon>Pseudomonadota</taxon>
        <taxon>Alphaproteobacteria</taxon>
        <taxon>Hyphomicrobiales</taxon>
        <taxon>Rhizobiaceae</taxon>
        <taxon>Hoeflea</taxon>
    </lineage>
</organism>
<dbReference type="Gene3D" id="3.30.450.20">
    <property type="entry name" value="PAS domain"/>
    <property type="match status" value="1"/>
</dbReference>
<reference evidence="10 11" key="1">
    <citation type="submission" date="2020-01" db="EMBL/GenBank/DDBJ databases">
        <title>Genomes of bacteria type strains.</title>
        <authorList>
            <person name="Chen J."/>
            <person name="Zhu S."/>
            <person name="Yang J."/>
        </authorList>
    </citation>
    <scope>NUCLEOTIDE SEQUENCE [LARGE SCALE GENOMIC DNA]</scope>
    <source>
        <strain evidence="10 11">DSM 16655</strain>
    </source>
</reference>
<evidence type="ECO:0000256" key="5">
    <source>
        <dbReference type="SAM" id="MobiDB-lite"/>
    </source>
</evidence>
<dbReference type="Gene3D" id="1.10.287.950">
    <property type="entry name" value="Methyl-accepting chemotaxis protein"/>
    <property type="match status" value="1"/>
</dbReference>
<dbReference type="InterPro" id="IPR003660">
    <property type="entry name" value="HAMP_dom"/>
</dbReference>
<dbReference type="InterPro" id="IPR004090">
    <property type="entry name" value="Chemotax_Me-accpt_rcpt"/>
</dbReference>
<comment type="caution">
    <text evidence="10">The sequence shown here is derived from an EMBL/GenBank/DDBJ whole genome shotgun (WGS) entry which is preliminary data.</text>
</comment>
<dbReference type="PRINTS" id="PR00260">
    <property type="entry name" value="CHEMTRNSDUCR"/>
</dbReference>
<feature type="region of interest" description="Disordered" evidence="5">
    <location>
        <begin position="618"/>
        <end position="658"/>
    </location>
</feature>
<dbReference type="SMART" id="SM00304">
    <property type="entry name" value="HAMP"/>
    <property type="match status" value="2"/>
</dbReference>
<proteinExistence type="inferred from homology"/>
<dbReference type="PANTHER" id="PTHR43531:SF11">
    <property type="entry name" value="METHYL-ACCEPTING CHEMOTAXIS PROTEIN 3"/>
    <property type="match status" value="1"/>
</dbReference>
<feature type="coiled-coil region" evidence="4">
    <location>
        <begin position="399"/>
        <end position="426"/>
    </location>
</feature>
<accession>A0ABT1CSS4</accession>
<dbReference type="Pfam" id="PF00015">
    <property type="entry name" value="MCPsignal"/>
    <property type="match status" value="1"/>
</dbReference>
<dbReference type="InterPro" id="IPR004089">
    <property type="entry name" value="MCPsignal_dom"/>
</dbReference>
<dbReference type="PROSITE" id="PS50192">
    <property type="entry name" value="T_SNARE"/>
    <property type="match status" value="1"/>
</dbReference>
<evidence type="ECO:0000313" key="11">
    <source>
        <dbReference type="Proteomes" id="UP001320715"/>
    </source>
</evidence>
<keyword evidence="4" id="KW-0175">Coiled coil</keyword>
<dbReference type="SUPFAM" id="SSF58104">
    <property type="entry name" value="Methyl-accepting chemotaxis protein (MCP) signaling domain"/>
    <property type="match status" value="1"/>
</dbReference>
<dbReference type="SMART" id="SM00283">
    <property type="entry name" value="MA"/>
    <property type="match status" value="1"/>
</dbReference>
<evidence type="ECO:0000259" key="8">
    <source>
        <dbReference type="PROSITE" id="PS50192"/>
    </source>
</evidence>
<dbReference type="Proteomes" id="UP001320715">
    <property type="component" value="Unassembled WGS sequence"/>
</dbReference>
<keyword evidence="11" id="KW-1185">Reference proteome</keyword>
<dbReference type="SUPFAM" id="SSF158472">
    <property type="entry name" value="HAMP domain-like"/>
    <property type="match status" value="1"/>
</dbReference>
<evidence type="ECO:0000256" key="2">
    <source>
        <dbReference type="ARBA" id="ARBA00029447"/>
    </source>
</evidence>
<keyword evidence="1" id="KW-0145">Chemotaxis</keyword>
<feature type="domain" description="HAMP" evidence="9">
    <location>
        <begin position="225"/>
        <end position="278"/>
    </location>
</feature>
<gene>
    <name evidence="10" type="ORF">GTW23_13740</name>
</gene>
<evidence type="ECO:0000256" key="4">
    <source>
        <dbReference type="SAM" id="Coils"/>
    </source>
</evidence>
<keyword evidence="6" id="KW-0472">Membrane</keyword>
<protein>
    <submittedName>
        <fullName evidence="10">HAMP domain-containing protein</fullName>
    </submittedName>
</protein>
<keyword evidence="6" id="KW-1133">Transmembrane helix</keyword>
<name>A0ABT1CSS4_9HYPH</name>
<dbReference type="CDD" id="cd06225">
    <property type="entry name" value="HAMP"/>
    <property type="match status" value="1"/>
</dbReference>
<dbReference type="PANTHER" id="PTHR43531">
    <property type="entry name" value="PROTEIN ICFG"/>
    <property type="match status" value="1"/>
</dbReference>
<dbReference type="Pfam" id="PF00672">
    <property type="entry name" value="HAMP"/>
    <property type="match status" value="1"/>
</dbReference>
<feature type="compositionally biased region" description="Polar residues" evidence="5">
    <location>
        <begin position="621"/>
        <end position="630"/>
    </location>
</feature>
<evidence type="ECO:0000256" key="6">
    <source>
        <dbReference type="SAM" id="Phobius"/>
    </source>
</evidence>